<dbReference type="EMBL" id="JACIDY010000001">
    <property type="protein sequence ID" value="MBB3938522.1"/>
    <property type="molecule type" value="Genomic_DNA"/>
</dbReference>
<feature type="transmembrane region" description="Helical" evidence="1">
    <location>
        <begin position="28"/>
        <end position="47"/>
    </location>
</feature>
<protein>
    <submittedName>
        <fullName evidence="2">Uncharacterized protein</fullName>
    </submittedName>
</protein>
<organism evidence="2 3">
    <name type="scientific">Novosphingobium fluoreni</name>
    <dbReference type="NCBI Taxonomy" id="1391222"/>
    <lineage>
        <taxon>Bacteria</taxon>
        <taxon>Pseudomonadati</taxon>
        <taxon>Pseudomonadota</taxon>
        <taxon>Alphaproteobacteria</taxon>
        <taxon>Sphingomonadales</taxon>
        <taxon>Sphingomonadaceae</taxon>
        <taxon>Novosphingobium</taxon>
    </lineage>
</organism>
<evidence type="ECO:0000256" key="1">
    <source>
        <dbReference type="SAM" id="Phobius"/>
    </source>
</evidence>
<evidence type="ECO:0000313" key="2">
    <source>
        <dbReference type="EMBL" id="MBB3938522.1"/>
    </source>
</evidence>
<dbReference type="RefSeq" id="WP_183615463.1">
    <property type="nucleotide sequence ID" value="NZ_JACIDY010000001.1"/>
</dbReference>
<sequence>MGTLVAVLSQLFWGVTIGALTGTVGLILKVVLTAGGVFGSGFAIFNWRKLRDRLSFRRR</sequence>
<name>A0A7W6FXW1_9SPHN</name>
<keyword evidence="1" id="KW-0472">Membrane</keyword>
<dbReference type="AlphaFoldDB" id="A0A7W6FXW1"/>
<keyword evidence="3" id="KW-1185">Reference proteome</keyword>
<gene>
    <name evidence="2" type="ORF">GGR39_000151</name>
</gene>
<evidence type="ECO:0000313" key="3">
    <source>
        <dbReference type="Proteomes" id="UP000561459"/>
    </source>
</evidence>
<keyword evidence="1" id="KW-0812">Transmembrane</keyword>
<dbReference type="Proteomes" id="UP000561459">
    <property type="component" value="Unassembled WGS sequence"/>
</dbReference>
<comment type="caution">
    <text evidence="2">The sequence shown here is derived from an EMBL/GenBank/DDBJ whole genome shotgun (WGS) entry which is preliminary data.</text>
</comment>
<accession>A0A7W6FXW1</accession>
<reference evidence="2 3" key="1">
    <citation type="submission" date="2020-08" db="EMBL/GenBank/DDBJ databases">
        <title>Genomic Encyclopedia of Type Strains, Phase IV (KMG-IV): sequencing the most valuable type-strain genomes for metagenomic binning, comparative biology and taxonomic classification.</title>
        <authorList>
            <person name="Goeker M."/>
        </authorList>
    </citation>
    <scope>NUCLEOTIDE SEQUENCE [LARGE SCALE GENOMIC DNA]</scope>
    <source>
        <strain evidence="2 3">DSM 27568</strain>
    </source>
</reference>
<proteinExistence type="predicted"/>
<keyword evidence="1" id="KW-1133">Transmembrane helix</keyword>